<evidence type="ECO:0000313" key="12">
    <source>
        <dbReference type="Proteomes" id="UP000271227"/>
    </source>
</evidence>
<keyword evidence="12" id="KW-1185">Reference proteome</keyword>
<accession>A0A3M0BW90</accession>
<evidence type="ECO:0000256" key="4">
    <source>
        <dbReference type="ARBA" id="ARBA00022598"/>
    </source>
</evidence>
<dbReference type="Proteomes" id="UP000271227">
    <property type="component" value="Unassembled WGS sequence"/>
</dbReference>
<evidence type="ECO:0000256" key="2">
    <source>
        <dbReference type="ARBA" id="ARBA00005594"/>
    </source>
</evidence>
<keyword evidence="3 10" id="KW-0963">Cytoplasm</keyword>
<evidence type="ECO:0000256" key="1">
    <source>
        <dbReference type="ARBA" id="ARBA00004496"/>
    </source>
</evidence>
<dbReference type="GO" id="GO:0005737">
    <property type="term" value="C:cytoplasm"/>
    <property type="evidence" value="ECO:0007669"/>
    <property type="project" value="UniProtKB-SubCell"/>
</dbReference>
<dbReference type="PANTHER" id="PTHR37940:SF1">
    <property type="entry name" value="LYSINE--TRNA LIGASE"/>
    <property type="match status" value="1"/>
</dbReference>
<dbReference type="GO" id="GO:0004824">
    <property type="term" value="F:lysine-tRNA ligase activity"/>
    <property type="evidence" value="ECO:0007669"/>
    <property type="project" value="UniProtKB-UniRule"/>
</dbReference>
<comment type="catalytic activity">
    <reaction evidence="9 10">
        <text>tRNA(Lys) + L-lysine + ATP = L-lysyl-tRNA(Lys) + AMP + diphosphate</text>
        <dbReference type="Rhea" id="RHEA:20792"/>
        <dbReference type="Rhea" id="RHEA-COMP:9696"/>
        <dbReference type="Rhea" id="RHEA-COMP:9697"/>
        <dbReference type="ChEBI" id="CHEBI:30616"/>
        <dbReference type="ChEBI" id="CHEBI:32551"/>
        <dbReference type="ChEBI" id="CHEBI:33019"/>
        <dbReference type="ChEBI" id="CHEBI:78442"/>
        <dbReference type="ChEBI" id="CHEBI:78529"/>
        <dbReference type="ChEBI" id="CHEBI:456215"/>
        <dbReference type="EC" id="6.1.1.6"/>
    </reaction>
</comment>
<dbReference type="SUPFAM" id="SSF48163">
    <property type="entry name" value="An anticodon-binding domain of class I aminoacyl-tRNA synthetases"/>
    <property type="match status" value="1"/>
</dbReference>
<dbReference type="Pfam" id="PF01921">
    <property type="entry name" value="tRNA-synt_1f"/>
    <property type="match status" value="1"/>
</dbReference>
<keyword evidence="8 10" id="KW-0030">Aminoacyl-tRNA synthetase</keyword>
<keyword evidence="7 10" id="KW-0648">Protein biosynthesis</keyword>
<reference evidence="11 12" key="1">
    <citation type="submission" date="2018-10" db="EMBL/GenBank/DDBJ databases">
        <title>Genomic Encyclopedia of Archaeal and Bacterial Type Strains, Phase II (KMG-II): from individual species to whole genera.</title>
        <authorList>
            <person name="Goeker M."/>
        </authorList>
    </citation>
    <scope>NUCLEOTIDE SEQUENCE [LARGE SCALE GENOMIC DNA]</scope>
    <source>
        <strain evidence="11 12">DSM 25217</strain>
    </source>
</reference>
<feature type="binding site" evidence="10">
    <location>
        <position position="297"/>
    </location>
    <ligand>
        <name>ATP</name>
        <dbReference type="ChEBI" id="CHEBI:30616"/>
    </ligand>
</feature>
<dbReference type="PROSITE" id="PS00178">
    <property type="entry name" value="AA_TRNA_LIGASE_I"/>
    <property type="match status" value="1"/>
</dbReference>
<protein>
    <recommendedName>
        <fullName evidence="10">Lysine--tRNA ligase</fullName>
        <ecNumber evidence="10">6.1.1.6</ecNumber>
    </recommendedName>
    <alternativeName>
        <fullName evidence="10">Lysyl-tRNA synthetase</fullName>
        <shortName evidence="10">LysRS</shortName>
    </alternativeName>
</protein>
<keyword evidence="5 10" id="KW-0547">Nucleotide-binding</keyword>
<dbReference type="InterPro" id="IPR014729">
    <property type="entry name" value="Rossmann-like_a/b/a_fold"/>
</dbReference>
<dbReference type="InterPro" id="IPR008925">
    <property type="entry name" value="aa_tRNA-synth_I_cd-bd_sf"/>
</dbReference>
<dbReference type="InParanoid" id="A0A3M0BW90"/>
<comment type="similarity">
    <text evidence="2 10">Belongs to the class-I aminoacyl-tRNA synthetase family.</text>
</comment>
<comment type="subcellular location">
    <subcellularLocation>
        <location evidence="1 10">Cytoplasm</location>
    </subcellularLocation>
</comment>
<dbReference type="SUPFAM" id="SSF52374">
    <property type="entry name" value="Nucleotidylyl transferase"/>
    <property type="match status" value="1"/>
</dbReference>
<feature type="short sequence motif" description="'KMSKS' region" evidence="10">
    <location>
        <begin position="294"/>
        <end position="298"/>
    </location>
</feature>
<evidence type="ECO:0000256" key="9">
    <source>
        <dbReference type="ARBA" id="ARBA00048573"/>
    </source>
</evidence>
<dbReference type="GO" id="GO:0000049">
    <property type="term" value="F:tRNA binding"/>
    <property type="evidence" value="ECO:0007669"/>
    <property type="project" value="InterPro"/>
</dbReference>
<feature type="short sequence motif" description="'HIGH' region" evidence="10">
    <location>
        <begin position="48"/>
        <end position="56"/>
    </location>
</feature>
<evidence type="ECO:0000256" key="8">
    <source>
        <dbReference type="ARBA" id="ARBA00023146"/>
    </source>
</evidence>
<dbReference type="GO" id="GO:0006430">
    <property type="term" value="P:lysyl-tRNA aminoacylation"/>
    <property type="evidence" value="ECO:0007669"/>
    <property type="project" value="UniProtKB-UniRule"/>
</dbReference>
<evidence type="ECO:0000256" key="7">
    <source>
        <dbReference type="ARBA" id="ARBA00022917"/>
    </source>
</evidence>
<dbReference type="NCBIfam" id="NF001968">
    <property type="entry name" value="PRK00750.1-2"/>
    <property type="match status" value="1"/>
</dbReference>
<dbReference type="GO" id="GO:0005524">
    <property type="term" value="F:ATP binding"/>
    <property type="evidence" value="ECO:0007669"/>
    <property type="project" value="UniProtKB-UniRule"/>
</dbReference>
<dbReference type="EC" id="6.1.1.6" evidence="10"/>
<evidence type="ECO:0000313" key="11">
    <source>
        <dbReference type="EMBL" id="RMB01864.1"/>
    </source>
</evidence>
<dbReference type="HAMAP" id="MF_00177">
    <property type="entry name" value="Lys_tRNA_synth_class1"/>
    <property type="match status" value="1"/>
</dbReference>
<evidence type="ECO:0000256" key="10">
    <source>
        <dbReference type="HAMAP-Rule" id="MF_00177"/>
    </source>
</evidence>
<dbReference type="InterPro" id="IPR020751">
    <property type="entry name" value="aa-tRNA-synth_I_codon-bd_sub2"/>
</dbReference>
<keyword evidence="4 10" id="KW-0436">Ligase</keyword>
<dbReference type="Gene3D" id="1.10.10.350">
    <property type="match status" value="1"/>
</dbReference>
<dbReference type="Gene3D" id="3.40.50.620">
    <property type="entry name" value="HUPs"/>
    <property type="match status" value="1"/>
</dbReference>
<dbReference type="InterPro" id="IPR001412">
    <property type="entry name" value="aa-tRNA-synth_I_CS"/>
</dbReference>
<dbReference type="PANTHER" id="PTHR37940">
    <property type="entry name" value="LYSINE--TRNA LIGASE"/>
    <property type="match status" value="1"/>
</dbReference>
<organism evidence="11 12">
    <name type="scientific">Eilatimonas milleporae</name>
    <dbReference type="NCBI Taxonomy" id="911205"/>
    <lineage>
        <taxon>Bacteria</taxon>
        <taxon>Pseudomonadati</taxon>
        <taxon>Pseudomonadota</taxon>
        <taxon>Alphaproteobacteria</taxon>
        <taxon>Kordiimonadales</taxon>
        <taxon>Kordiimonadaceae</taxon>
        <taxon>Eilatimonas</taxon>
    </lineage>
</organism>
<evidence type="ECO:0000256" key="6">
    <source>
        <dbReference type="ARBA" id="ARBA00022840"/>
    </source>
</evidence>
<comment type="caution">
    <text evidence="11">The sequence shown here is derived from an EMBL/GenBank/DDBJ whole genome shotgun (WGS) entry which is preliminary data.</text>
</comment>
<evidence type="ECO:0000256" key="3">
    <source>
        <dbReference type="ARBA" id="ARBA00022490"/>
    </source>
</evidence>
<sequence length="532" mass="59074">MTVPMTDMAELALSSKAWPFQEAEKLLKRLKGGAPEKGYVLFETGYGPSGLPHIGTFNEVARTSMVRRAFEELTGLPTKLICFSDDMDGLRKVPDNVPNKDMLAANLGKPLTAVPDPFGTHDSFGAHNNARLKAFLDTFGFDYDFYSATDCYKSGRFDSTLLKLAGVYDKVINVILPTLGEERRKTYSPFLPVCPKTGVVLQVPVTVLDGAEGLIAFEDSEGERQEVRVTGGTVKCQWKVDWAMRWDALDVDYEMAGKDLIESVKLSSIIRRILGGQPPEGFNYELFLDEKGEKISKSKGNGLSIEEWLRYASPESLAFYIFQSPKKAKRLYFDIIPKAVDDYYTALEKYTGEDSAARYKSAVWHIHGGHVPSDTLPVSFALLLNLVSAAHAEDKAKLWSFVSRYAPGATAAAYPALDRLMDYALKYYEDFVRPNKAYRLPDTETELSAFAALKHRLEALDPGEHDAETIMTEVYSAGKDAGFENLRDWFKACYEVLLGQPQGPRMGGFIALYGIPETLSLIDTVLAGKALD</sequence>
<dbReference type="AlphaFoldDB" id="A0A3M0BW90"/>
<keyword evidence="6 10" id="KW-0067">ATP-binding</keyword>
<name>A0A3M0BW90_9PROT</name>
<evidence type="ECO:0000256" key="5">
    <source>
        <dbReference type="ARBA" id="ARBA00022741"/>
    </source>
</evidence>
<proteinExistence type="inferred from homology"/>
<gene>
    <name evidence="10" type="primary">lysS</name>
    <name evidence="11" type="ORF">BXY39_3371</name>
</gene>
<dbReference type="EMBL" id="REFR01000015">
    <property type="protein sequence ID" value="RMB01864.1"/>
    <property type="molecule type" value="Genomic_DNA"/>
</dbReference>
<dbReference type="InterPro" id="IPR002904">
    <property type="entry name" value="Lys-tRNA-ligase"/>
</dbReference>
<dbReference type="NCBIfam" id="TIGR00467">
    <property type="entry name" value="lysS_arch"/>
    <property type="match status" value="1"/>
</dbReference>